<dbReference type="Proteomes" id="UP001203423">
    <property type="component" value="Unassembled WGS sequence"/>
</dbReference>
<accession>A0ABT0L740</accession>
<evidence type="ECO:0000313" key="1">
    <source>
        <dbReference type="EMBL" id="MCL1123503.1"/>
    </source>
</evidence>
<reference evidence="1 2" key="1">
    <citation type="submission" date="2022-01" db="EMBL/GenBank/DDBJ databases">
        <title>Whole genome-based taxonomy of the Shewanellaceae.</title>
        <authorList>
            <person name="Martin-Rodriguez A.J."/>
        </authorList>
    </citation>
    <scope>NUCLEOTIDE SEQUENCE [LARGE SCALE GENOMIC DNA]</scope>
    <source>
        <strain evidence="1 2">DSM 17177</strain>
    </source>
</reference>
<dbReference type="EMBL" id="JAKIKS010000007">
    <property type="protein sequence ID" value="MCL1123503.1"/>
    <property type="molecule type" value="Genomic_DNA"/>
</dbReference>
<proteinExistence type="predicted"/>
<comment type="caution">
    <text evidence="1">The sequence shown here is derived from an EMBL/GenBank/DDBJ whole genome shotgun (WGS) entry which is preliminary data.</text>
</comment>
<keyword evidence="2" id="KW-1185">Reference proteome</keyword>
<dbReference type="RefSeq" id="WP_248938790.1">
    <property type="nucleotide sequence ID" value="NZ_JAKIKS010000007.1"/>
</dbReference>
<organism evidence="1 2">
    <name type="scientific">Shewanella surugensis</name>
    <dbReference type="NCBI Taxonomy" id="212020"/>
    <lineage>
        <taxon>Bacteria</taxon>
        <taxon>Pseudomonadati</taxon>
        <taxon>Pseudomonadota</taxon>
        <taxon>Gammaproteobacteria</taxon>
        <taxon>Alteromonadales</taxon>
        <taxon>Shewanellaceae</taxon>
        <taxon>Shewanella</taxon>
    </lineage>
</organism>
<evidence type="ECO:0000313" key="2">
    <source>
        <dbReference type="Proteomes" id="UP001203423"/>
    </source>
</evidence>
<sequence>MSLLSSQDDTFKEDIEFIEGWQACACEDSVGYTLVKGFREAILARLSFTDRR</sequence>
<name>A0ABT0L740_9GAMM</name>
<protein>
    <submittedName>
        <fullName evidence="1">Uncharacterized protein</fullName>
    </submittedName>
</protein>
<gene>
    <name evidence="1" type="ORF">L2764_03150</name>
</gene>